<feature type="domain" description="HTH rpiR-type" evidence="1">
    <location>
        <begin position="1"/>
        <end position="77"/>
    </location>
</feature>
<gene>
    <name evidence="3" type="ORF">IAA42_03830</name>
</gene>
<evidence type="ECO:0000259" key="1">
    <source>
        <dbReference type="PROSITE" id="PS51071"/>
    </source>
</evidence>
<dbReference type="InterPro" id="IPR036388">
    <property type="entry name" value="WH-like_DNA-bd_sf"/>
</dbReference>
<evidence type="ECO:0000313" key="4">
    <source>
        <dbReference type="Proteomes" id="UP000824133"/>
    </source>
</evidence>
<dbReference type="GO" id="GO:1901135">
    <property type="term" value="P:carbohydrate derivative metabolic process"/>
    <property type="evidence" value="ECO:0007669"/>
    <property type="project" value="InterPro"/>
</dbReference>
<proteinExistence type="predicted"/>
<dbReference type="GO" id="GO:0003700">
    <property type="term" value="F:DNA-binding transcription factor activity"/>
    <property type="evidence" value="ECO:0007669"/>
    <property type="project" value="InterPro"/>
</dbReference>
<dbReference type="InterPro" id="IPR009057">
    <property type="entry name" value="Homeodomain-like_sf"/>
</dbReference>
<dbReference type="SUPFAM" id="SSF46689">
    <property type="entry name" value="Homeodomain-like"/>
    <property type="match status" value="1"/>
</dbReference>
<dbReference type="PANTHER" id="PTHR30514">
    <property type="entry name" value="GLUCOKINASE"/>
    <property type="match status" value="1"/>
</dbReference>
<organism evidence="3 4">
    <name type="scientific">Candidatus Olsenella excrementavium</name>
    <dbReference type="NCBI Taxonomy" id="2838709"/>
    <lineage>
        <taxon>Bacteria</taxon>
        <taxon>Bacillati</taxon>
        <taxon>Actinomycetota</taxon>
        <taxon>Coriobacteriia</taxon>
        <taxon>Coriobacteriales</taxon>
        <taxon>Atopobiaceae</taxon>
        <taxon>Olsenella</taxon>
    </lineage>
</organism>
<dbReference type="PROSITE" id="PS51071">
    <property type="entry name" value="HTH_RPIR"/>
    <property type="match status" value="1"/>
</dbReference>
<name>A0A9D2CHW7_9ACTN</name>
<protein>
    <submittedName>
        <fullName evidence="3">MurR/RpiR family transcriptional regulator</fullName>
    </submittedName>
</protein>
<dbReference type="EMBL" id="DXCP01000030">
    <property type="protein sequence ID" value="HIY79547.1"/>
    <property type="molecule type" value="Genomic_DNA"/>
</dbReference>
<dbReference type="InterPro" id="IPR001347">
    <property type="entry name" value="SIS_dom"/>
</dbReference>
<dbReference type="Gene3D" id="1.10.10.10">
    <property type="entry name" value="Winged helix-like DNA-binding domain superfamily/Winged helix DNA-binding domain"/>
    <property type="match status" value="1"/>
</dbReference>
<dbReference type="Pfam" id="PF01418">
    <property type="entry name" value="HTH_6"/>
    <property type="match status" value="1"/>
</dbReference>
<dbReference type="Proteomes" id="UP000824133">
    <property type="component" value="Unassembled WGS sequence"/>
</dbReference>
<dbReference type="InterPro" id="IPR047640">
    <property type="entry name" value="RpiR-like"/>
</dbReference>
<feature type="domain" description="SIS" evidence="2">
    <location>
        <begin position="111"/>
        <end position="259"/>
    </location>
</feature>
<dbReference type="GO" id="GO:0003677">
    <property type="term" value="F:DNA binding"/>
    <property type="evidence" value="ECO:0007669"/>
    <property type="project" value="InterPro"/>
</dbReference>
<dbReference type="PROSITE" id="PS51464">
    <property type="entry name" value="SIS"/>
    <property type="match status" value="1"/>
</dbReference>
<dbReference type="SUPFAM" id="SSF53697">
    <property type="entry name" value="SIS domain"/>
    <property type="match status" value="1"/>
</dbReference>
<dbReference type="InterPro" id="IPR000281">
    <property type="entry name" value="HTH_RpiR"/>
</dbReference>
<dbReference type="AlphaFoldDB" id="A0A9D2CHW7"/>
<dbReference type="Gene3D" id="3.40.50.10490">
    <property type="entry name" value="Glucose-6-phosphate isomerase like protein, domain 1"/>
    <property type="match status" value="1"/>
</dbReference>
<evidence type="ECO:0000259" key="2">
    <source>
        <dbReference type="PROSITE" id="PS51464"/>
    </source>
</evidence>
<dbReference type="PANTHER" id="PTHR30514:SF1">
    <property type="entry name" value="HTH-TYPE TRANSCRIPTIONAL REGULATOR HEXR-RELATED"/>
    <property type="match status" value="1"/>
</dbReference>
<dbReference type="GO" id="GO:0097367">
    <property type="term" value="F:carbohydrate derivative binding"/>
    <property type="evidence" value="ECO:0007669"/>
    <property type="project" value="InterPro"/>
</dbReference>
<accession>A0A9D2CHW7</accession>
<sequence>MDAFLQMRLHESELTPTERRVLDAVLESPESFLQSSTTIVARQIGVSQSAVSRFCRKVGFDSFGEFQMNLMLTLSTNTPSSSSDHENPVEYLCDMTRAVSEAVSEADMDALAERILAARGVLTTGGGLSEAPALMLSLELLKYNVPCHNVPCGQEMVHMHVTEADDLVVIFSSKNDTQRMLLNFLQDRPRSRRPHVVMVTHSAVHPLRKLVDELIVLPTWQTDRYPVYIEPMTSMLAFCSILMIHVSRRTGRGPEALPPVADGGHALR</sequence>
<evidence type="ECO:0000313" key="3">
    <source>
        <dbReference type="EMBL" id="HIY79547.1"/>
    </source>
</evidence>
<reference evidence="3" key="1">
    <citation type="journal article" date="2021" name="PeerJ">
        <title>Extensive microbial diversity within the chicken gut microbiome revealed by metagenomics and culture.</title>
        <authorList>
            <person name="Gilroy R."/>
            <person name="Ravi A."/>
            <person name="Getino M."/>
            <person name="Pursley I."/>
            <person name="Horton D.L."/>
            <person name="Alikhan N.F."/>
            <person name="Baker D."/>
            <person name="Gharbi K."/>
            <person name="Hall N."/>
            <person name="Watson M."/>
            <person name="Adriaenssens E.M."/>
            <person name="Foster-Nyarko E."/>
            <person name="Jarju S."/>
            <person name="Secka A."/>
            <person name="Antonio M."/>
            <person name="Oren A."/>
            <person name="Chaudhuri R.R."/>
            <person name="La Ragione R."/>
            <person name="Hildebrand F."/>
            <person name="Pallen M.J."/>
        </authorList>
    </citation>
    <scope>NUCLEOTIDE SEQUENCE</scope>
    <source>
        <strain evidence="3">ChiHjej10B9-743</strain>
    </source>
</reference>
<comment type="caution">
    <text evidence="3">The sequence shown here is derived from an EMBL/GenBank/DDBJ whole genome shotgun (WGS) entry which is preliminary data.</text>
</comment>
<dbReference type="InterPro" id="IPR046348">
    <property type="entry name" value="SIS_dom_sf"/>
</dbReference>
<reference evidence="3" key="2">
    <citation type="submission" date="2021-04" db="EMBL/GenBank/DDBJ databases">
        <authorList>
            <person name="Gilroy R."/>
        </authorList>
    </citation>
    <scope>NUCLEOTIDE SEQUENCE</scope>
    <source>
        <strain evidence="3">ChiHjej10B9-743</strain>
    </source>
</reference>